<keyword evidence="2" id="KW-1185">Reference proteome</keyword>
<name>A0ABR6GNC8_9BURK</name>
<evidence type="ECO:0000313" key="1">
    <source>
        <dbReference type="EMBL" id="MBB3193623.1"/>
    </source>
</evidence>
<gene>
    <name evidence="1" type="ORF">FHS28_000988</name>
</gene>
<proteinExistence type="predicted"/>
<accession>A0ABR6GNC8</accession>
<evidence type="ECO:0000313" key="2">
    <source>
        <dbReference type="Proteomes" id="UP000574369"/>
    </source>
</evidence>
<sequence>MYANFPPRALIDPTASADCETQALDPAAAQQTLNAIHSNVRLARNLLDHINSDDPGARELPAPRRELLRERCVHVLENRGYRAQGGTPAPTQPAAMPKGVPLPIREWHRLMSEEDRSGLDEVTRELATESRHQLTRSLAPLRQELAVLEAACRSLCPPLHLPLCPKMSAMLDQLAQVREDDVTSLAIGPVVKAARGACSGFQSHLTAVQTLGSLQQELGLTKAATGPGTAINKVTWIKARDALLNGRWDEFRTQVAALSRLQQPAPVLHARPATSRP</sequence>
<organism evidence="1 2">
    <name type="scientific">Roseateles terrae</name>
    <dbReference type="NCBI Taxonomy" id="431060"/>
    <lineage>
        <taxon>Bacteria</taxon>
        <taxon>Pseudomonadati</taxon>
        <taxon>Pseudomonadota</taxon>
        <taxon>Betaproteobacteria</taxon>
        <taxon>Burkholderiales</taxon>
        <taxon>Sphaerotilaceae</taxon>
        <taxon>Roseateles</taxon>
    </lineage>
</organism>
<dbReference type="RefSeq" id="WP_088448814.1">
    <property type="nucleotide sequence ID" value="NZ_JACHXO010000001.1"/>
</dbReference>
<protein>
    <submittedName>
        <fullName evidence="1">Uncharacterized protein</fullName>
    </submittedName>
</protein>
<comment type="caution">
    <text evidence="1">The sequence shown here is derived from an EMBL/GenBank/DDBJ whole genome shotgun (WGS) entry which is preliminary data.</text>
</comment>
<reference evidence="1 2" key="1">
    <citation type="submission" date="2020-08" db="EMBL/GenBank/DDBJ databases">
        <title>Genomic Encyclopedia of Type Strains, Phase III (KMG-III): the genomes of soil and plant-associated and newly described type strains.</title>
        <authorList>
            <person name="Whitman W."/>
        </authorList>
    </citation>
    <scope>NUCLEOTIDE SEQUENCE [LARGE SCALE GENOMIC DNA]</scope>
    <source>
        <strain evidence="1 2">CECT 7247</strain>
    </source>
</reference>
<dbReference type="EMBL" id="JACHXO010000001">
    <property type="protein sequence ID" value="MBB3193623.1"/>
    <property type="molecule type" value="Genomic_DNA"/>
</dbReference>
<dbReference type="Proteomes" id="UP000574369">
    <property type="component" value="Unassembled WGS sequence"/>
</dbReference>